<dbReference type="Proteomes" id="UP000053611">
    <property type="component" value="Unassembled WGS sequence"/>
</dbReference>
<reference evidence="1 2" key="1">
    <citation type="submission" date="2015-03" db="EMBL/GenBank/DDBJ databases">
        <title>Genomics and transcriptomics of the oil-accumulating basidiomycete yeast T. oleaginosus allow insights into substrate utilization and the diverse evolutionary trajectories of mating systems in fungi.</title>
        <authorList>
            <consortium name="DOE Joint Genome Institute"/>
            <person name="Kourist R."/>
            <person name="Kracht O."/>
            <person name="Bracharz F."/>
            <person name="Lipzen A."/>
            <person name="Nolan M."/>
            <person name="Ohm R."/>
            <person name="Grigoriev I."/>
            <person name="Sun S."/>
            <person name="Heitman J."/>
            <person name="Bruck T."/>
            <person name="Nowrousian M."/>
        </authorList>
    </citation>
    <scope>NUCLEOTIDE SEQUENCE [LARGE SCALE GENOMIC DNA]</scope>
    <source>
        <strain evidence="1 2">IBC0246</strain>
    </source>
</reference>
<dbReference type="EMBL" id="KQ087178">
    <property type="protein sequence ID" value="KLT46160.1"/>
    <property type="molecule type" value="Genomic_DNA"/>
</dbReference>
<dbReference type="AlphaFoldDB" id="A0A0J0XYN1"/>
<name>A0A0J0XYN1_9TREE</name>
<gene>
    <name evidence="1" type="ORF">CC85DRAFT_56299</name>
</gene>
<organism evidence="1 2">
    <name type="scientific">Cutaneotrichosporon oleaginosum</name>
    <dbReference type="NCBI Taxonomy" id="879819"/>
    <lineage>
        <taxon>Eukaryota</taxon>
        <taxon>Fungi</taxon>
        <taxon>Dikarya</taxon>
        <taxon>Basidiomycota</taxon>
        <taxon>Agaricomycotina</taxon>
        <taxon>Tremellomycetes</taxon>
        <taxon>Trichosporonales</taxon>
        <taxon>Trichosporonaceae</taxon>
        <taxon>Cutaneotrichosporon</taxon>
    </lineage>
</organism>
<evidence type="ECO:0000313" key="1">
    <source>
        <dbReference type="EMBL" id="KLT46160.1"/>
    </source>
</evidence>
<proteinExistence type="predicted"/>
<accession>A0A0J0XYN1</accession>
<dbReference type="GeneID" id="28987864"/>
<sequence>MSRPAARAASQLCHCSDHRESTLCTVAFPRPTLCTDACGARYLTSLLIASSAGVQGLLVTQRCTHRHDRQDRRTAGRRLLPCCHAASCARSSLIFPSPPPR</sequence>
<dbReference type="RefSeq" id="XP_018282651.1">
    <property type="nucleotide sequence ID" value="XM_018427261.1"/>
</dbReference>
<evidence type="ECO:0000313" key="2">
    <source>
        <dbReference type="Proteomes" id="UP000053611"/>
    </source>
</evidence>
<keyword evidence="2" id="KW-1185">Reference proteome</keyword>
<protein>
    <submittedName>
        <fullName evidence="1">Uncharacterized protein</fullName>
    </submittedName>
</protein>